<dbReference type="PANTHER" id="PTHR11439:SF503">
    <property type="entry name" value="CYSTEINE-RICH RLK (RECEPTOR-LIKE PROTEIN KINASE) 8"/>
    <property type="match status" value="1"/>
</dbReference>
<protein>
    <submittedName>
        <fullName evidence="2">Ribonuclease H-like domain containing protein</fullName>
    </submittedName>
</protein>
<proteinExistence type="predicted"/>
<evidence type="ECO:0000313" key="2">
    <source>
        <dbReference type="EMBL" id="PON32268.1"/>
    </source>
</evidence>
<name>A0A2P5A6V0_PARAD</name>
<keyword evidence="3" id="KW-1185">Reference proteome</keyword>
<dbReference type="PANTHER" id="PTHR11439">
    <property type="entry name" value="GAG-POL-RELATED RETROTRANSPOSON"/>
    <property type="match status" value="1"/>
</dbReference>
<dbReference type="Proteomes" id="UP000237105">
    <property type="component" value="Unassembled WGS sequence"/>
</dbReference>
<dbReference type="CDD" id="cd09272">
    <property type="entry name" value="RNase_HI_RT_Ty1"/>
    <property type="match status" value="1"/>
</dbReference>
<dbReference type="OrthoDB" id="1732376at2759"/>
<sequence>MDLRSDRLNRLGSVMDSALNSEDPHADVGITCDPRDPSHGSRLGNGPHSSIDDMRSTSGYYFTLGSSIFSWSSKKQETVAQSTAEAEFIAATAAVNQALWLRTILMDLNLEQKESTEIFVDNQAAIAISHNPVFHGKIKHFNIKLFFLREVQKEELVTLIYCNSEDQLADLFTKPLPVSKFEFLRQKLGVRSS</sequence>
<evidence type="ECO:0000313" key="3">
    <source>
        <dbReference type="Proteomes" id="UP000237105"/>
    </source>
</evidence>
<gene>
    <name evidence="2" type="ORF">PanWU01x14_362740</name>
</gene>
<reference evidence="3" key="1">
    <citation type="submission" date="2016-06" db="EMBL/GenBank/DDBJ databases">
        <title>Parallel loss of symbiosis genes in relatives of nitrogen-fixing non-legume Parasponia.</title>
        <authorList>
            <person name="Van Velzen R."/>
            <person name="Holmer R."/>
            <person name="Bu F."/>
            <person name="Rutten L."/>
            <person name="Van Zeijl A."/>
            <person name="Liu W."/>
            <person name="Santuari L."/>
            <person name="Cao Q."/>
            <person name="Sharma T."/>
            <person name="Shen D."/>
            <person name="Roswanjaya Y."/>
            <person name="Wardhani T."/>
            <person name="Kalhor M.S."/>
            <person name="Jansen J."/>
            <person name="Van den Hoogen J."/>
            <person name="Gungor B."/>
            <person name="Hartog M."/>
            <person name="Hontelez J."/>
            <person name="Verver J."/>
            <person name="Yang W.-C."/>
            <person name="Schijlen E."/>
            <person name="Repin R."/>
            <person name="Schilthuizen M."/>
            <person name="Schranz E."/>
            <person name="Heidstra R."/>
            <person name="Miyata K."/>
            <person name="Fedorova E."/>
            <person name="Kohlen W."/>
            <person name="Bisseling T."/>
            <person name="Smit S."/>
            <person name="Geurts R."/>
        </authorList>
    </citation>
    <scope>NUCLEOTIDE SEQUENCE [LARGE SCALE GENOMIC DNA]</scope>
    <source>
        <strain evidence="3">cv. WU1-14</strain>
    </source>
</reference>
<feature type="region of interest" description="Disordered" evidence="1">
    <location>
        <begin position="16"/>
        <end position="51"/>
    </location>
</feature>
<accession>A0A2P5A6V0</accession>
<dbReference type="EMBL" id="JXTB01000840">
    <property type="protein sequence ID" value="PON32268.1"/>
    <property type="molecule type" value="Genomic_DNA"/>
</dbReference>
<organism evidence="2 3">
    <name type="scientific">Parasponia andersonii</name>
    <name type="common">Sponia andersonii</name>
    <dbReference type="NCBI Taxonomy" id="3476"/>
    <lineage>
        <taxon>Eukaryota</taxon>
        <taxon>Viridiplantae</taxon>
        <taxon>Streptophyta</taxon>
        <taxon>Embryophyta</taxon>
        <taxon>Tracheophyta</taxon>
        <taxon>Spermatophyta</taxon>
        <taxon>Magnoliopsida</taxon>
        <taxon>eudicotyledons</taxon>
        <taxon>Gunneridae</taxon>
        <taxon>Pentapetalae</taxon>
        <taxon>rosids</taxon>
        <taxon>fabids</taxon>
        <taxon>Rosales</taxon>
        <taxon>Cannabaceae</taxon>
        <taxon>Parasponia</taxon>
    </lineage>
</organism>
<dbReference type="STRING" id="3476.A0A2P5A6V0"/>
<evidence type="ECO:0000256" key="1">
    <source>
        <dbReference type="SAM" id="MobiDB-lite"/>
    </source>
</evidence>
<dbReference type="AlphaFoldDB" id="A0A2P5A6V0"/>
<comment type="caution">
    <text evidence="2">The sequence shown here is derived from an EMBL/GenBank/DDBJ whole genome shotgun (WGS) entry which is preliminary data.</text>
</comment>